<evidence type="ECO:0000256" key="1">
    <source>
        <dbReference type="SAM" id="MobiDB-lite"/>
    </source>
</evidence>
<reference evidence="2" key="1">
    <citation type="submission" date="2014-09" db="EMBL/GenBank/DDBJ databases">
        <authorList>
            <person name="Magalhaes I.L.F."/>
            <person name="Oliveira U."/>
            <person name="Santos F.R."/>
            <person name="Vidigal T.H.D.A."/>
            <person name="Brescovit A.D."/>
            <person name="Santos A.J."/>
        </authorList>
    </citation>
    <scope>NUCLEOTIDE SEQUENCE</scope>
    <source>
        <tissue evidence="2">Shoot tissue taken approximately 20 cm above the soil surface</tissue>
    </source>
</reference>
<feature type="compositionally biased region" description="Low complexity" evidence="1">
    <location>
        <begin position="63"/>
        <end position="77"/>
    </location>
</feature>
<reference evidence="2" key="2">
    <citation type="journal article" date="2015" name="Data Brief">
        <title>Shoot transcriptome of the giant reed, Arundo donax.</title>
        <authorList>
            <person name="Barrero R.A."/>
            <person name="Guerrero F.D."/>
            <person name="Moolhuijzen P."/>
            <person name="Goolsby J.A."/>
            <person name="Tidwell J."/>
            <person name="Bellgard S.E."/>
            <person name="Bellgard M.I."/>
        </authorList>
    </citation>
    <scope>NUCLEOTIDE SEQUENCE</scope>
    <source>
        <tissue evidence="2">Shoot tissue taken approximately 20 cm above the soil surface</tissue>
    </source>
</reference>
<proteinExistence type="predicted"/>
<dbReference type="EMBL" id="GBRH01222378">
    <property type="protein sequence ID" value="JAD75517.1"/>
    <property type="molecule type" value="Transcribed_RNA"/>
</dbReference>
<evidence type="ECO:0000313" key="2">
    <source>
        <dbReference type="EMBL" id="JAD75517.1"/>
    </source>
</evidence>
<accession>A0A0A9CVK6</accession>
<organism evidence="2">
    <name type="scientific">Arundo donax</name>
    <name type="common">Giant reed</name>
    <name type="synonym">Donax arundinaceus</name>
    <dbReference type="NCBI Taxonomy" id="35708"/>
    <lineage>
        <taxon>Eukaryota</taxon>
        <taxon>Viridiplantae</taxon>
        <taxon>Streptophyta</taxon>
        <taxon>Embryophyta</taxon>
        <taxon>Tracheophyta</taxon>
        <taxon>Spermatophyta</taxon>
        <taxon>Magnoliopsida</taxon>
        <taxon>Liliopsida</taxon>
        <taxon>Poales</taxon>
        <taxon>Poaceae</taxon>
        <taxon>PACMAD clade</taxon>
        <taxon>Arundinoideae</taxon>
        <taxon>Arundineae</taxon>
        <taxon>Arundo</taxon>
    </lineage>
</organism>
<dbReference type="AlphaFoldDB" id="A0A0A9CVK6"/>
<protein>
    <submittedName>
        <fullName evidence="2">Uncharacterized protein</fullName>
    </submittedName>
</protein>
<name>A0A0A9CVK6_ARUDO</name>
<sequence length="77" mass="8262">MSLPMCSRSRLPSKQKTWTRLPELPASNMTAYFFAPAAPPNGPDLLPAADGAGARGMRRSTRETSASGARTTSRTPR</sequence>
<feature type="region of interest" description="Disordered" evidence="1">
    <location>
        <begin position="37"/>
        <end position="77"/>
    </location>
</feature>